<name>A0AAU7UAU7_9DEIO</name>
<feature type="transmembrane region" description="Helical" evidence="1">
    <location>
        <begin position="15"/>
        <end position="33"/>
    </location>
</feature>
<keyword evidence="1" id="KW-0812">Transmembrane</keyword>
<keyword evidence="1" id="KW-0472">Membrane</keyword>
<feature type="transmembrane region" description="Helical" evidence="1">
    <location>
        <begin position="45"/>
        <end position="62"/>
    </location>
</feature>
<dbReference type="EMBL" id="CP158299">
    <property type="protein sequence ID" value="XBV85616.1"/>
    <property type="molecule type" value="Genomic_DNA"/>
</dbReference>
<keyword evidence="1" id="KW-1133">Transmembrane helix</keyword>
<accession>A0AAU7UAU7</accession>
<evidence type="ECO:0000313" key="2">
    <source>
        <dbReference type="EMBL" id="XBV85616.1"/>
    </source>
</evidence>
<sequence>MSRPVPPSPADQGRLQLLLALAVIFALSVIPAVSRLLHGDAQRRLPDLISAVLTALLLVWLYRGARPALYLTLALSIGGGVLTALLSVVGGFTASGLAALLAGLAFAAAGIAIATLPGIQAFLAWQRGRAR</sequence>
<evidence type="ECO:0000256" key="1">
    <source>
        <dbReference type="SAM" id="Phobius"/>
    </source>
</evidence>
<dbReference type="RefSeq" id="WP_350243656.1">
    <property type="nucleotide sequence ID" value="NZ_CP158299.1"/>
</dbReference>
<protein>
    <submittedName>
        <fullName evidence="2">Uncharacterized protein</fullName>
    </submittedName>
</protein>
<dbReference type="AlphaFoldDB" id="A0AAU7UAU7"/>
<organism evidence="2">
    <name type="scientific">Deinococcus sonorensis KR-87</name>
    <dbReference type="NCBI Taxonomy" id="694439"/>
    <lineage>
        <taxon>Bacteria</taxon>
        <taxon>Thermotogati</taxon>
        <taxon>Deinococcota</taxon>
        <taxon>Deinococci</taxon>
        <taxon>Deinococcales</taxon>
        <taxon>Deinococcaceae</taxon>
        <taxon>Deinococcus</taxon>
    </lineage>
</organism>
<proteinExistence type="predicted"/>
<reference evidence="2" key="1">
    <citation type="submission" date="2024-06" db="EMBL/GenBank/DDBJ databases">
        <title>Draft Genome Sequence of Deinococcus sonorensis Type Strain KR-87, a Biofilm Producing Representative of the Genus Deinococcus.</title>
        <authorList>
            <person name="Boren L.S."/>
            <person name="Grosso R.A."/>
            <person name="Hugenberg-Cox A.N."/>
            <person name="Hill J.T.E."/>
            <person name="Albert C.M."/>
            <person name="Tuohy J.M."/>
        </authorList>
    </citation>
    <scope>NUCLEOTIDE SEQUENCE</scope>
    <source>
        <strain evidence="2">KR-87</strain>
    </source>
</reference>
<gene>
    <name evidence="2" type="ORF">ABOD76_19675</name>
</gene>
<feature type="transmembrane region" description="Helical" evidence="1">
    <location>
        <begin position="99"/>
        <end position="125"/>
    </location>
</feature>
<feature type="transmembrane region" description="Helical" evidence="1">
    <location>
        <begin position="68"/>
        <end position="92"/>
    </location>
</feature>
<dbReference type="KEGG" id="dsc:ABOD76_19675"/>